<dbReference type="AlphaFoldDB" id="B8BYY4"/>
<protein>
    <recommendedName>
        <fullName evidence="3">Class II aldolase/adducin N-terminal domain-containing protein</fullName>
    </recommendedName>
</protein>
<dbReference type="PaxDb" id="35128-Thaps261924"/>
<dbReference type="RefSeq" id="XP_002289019.1">
    <property type="nucleotide sequence ID" value="XM_002288983.1"/>
</dbReference>
<evidence type="ECO:0000313" key="5">
    <source>
        <dbReference type="Proteomes" id="UP000001449"/>
    </source>
</evidence>
<organism evidence="4 5">
    <name type="scientific">Thalassiosira pseudonana</name>
    <name type="common">Marine diatom</name>
    <name type="synonym">Cyclotella nana</name>
    <dbReference type="NCBI Taxonomy" id="35128"/>
    <lineage>
        <taxon>Eukaryota</taxon>
        <taxon>Sar</taxon>
        <taxon>Stramenopiles</taxon>
        <taxon>Ochrophyta</taxon>
        <taxon>Bacillariophyta</taxon>
        <taxon>Coscinodiscophyceae</taxon>
        <taxon>Thalassiosirophycidae</taxon>
        <taxon>Thalassiosirales</taxon>
        <taxon>Thalassiosiraceae</taxon>
        <taxon>Thalassiosira</taxon>
    </lineage>
</organism>
<gene>
    <name evidence="4" type="ORF">THAPSDRAFT_261924</name>
</gene>
<reference evidence="4 5" key="2">
    <citation type="journal article" date="2008" name="Nature">
        <title>The Phaeodactylum genome reveals the evolutionary history of diatom genomes.</title>
        <authorList>
            <person name="Bowler C."/>
            <person name="Allen A.E."/>
            <person name="Badger J.H."/>
            <person name="Grimwood J."/>
            <person name="Jabbari K."/>
            <person name="Kuo A."/>
            <person name="Maheswari U."/>
            <person name="Martens C."/>
            <person name="Maumus F."/>
            <person name="Otillar R.P."/>
            <person name="Rayko E."/>
            <person name="Salamov A."/>
            <person name="Vandepoele K."/>
            <person name="Beszteri B."/>
            <person name="Gruber A."/>
            <person name="Heijde M."/>
            <person name="Katinka M."/>
            <person name="Mock T."/>
            <person name="Valentin K."/>
            <person name="Verret F."/>
            <person name="Berges J.A."/>
            <person name="Brownlee C."/>
            <person name="Cadoret J.P."/>
            <person name="Chiovitti A."/>
            <person name="Choi C.J."/>
            <person name="Coesel S."/>
            <person name="De Martino A."/>
            <person name="Detter J.C."/>
            <person name="Durkin C."/>
            <person name="Falciatore A."/>
            <person name="Fournet J."/>
            <person name="Haruta M."/>
            <person name="Huysman M.J."/>
            <person name="Jenkins B.D."/>
            <person name="Jiroutova K."/>
            <person name="Jorgensen R.E."/>
            <person name="Joubert Y."/>
            <person name="Kaplan A."/>
            <person name="Kroger N."/>
            <person name="Kroth P.G."/>
            <person name="La Roche J."/>
            <person name="Lindquist E."/>
            <person name="Lommer M."/>
            <person name="Martin-Jezequel V."/>
            <person name="Lopez P.J."/>
            <person name="Lucas S."/>
            <person name="Mangogna M."/>
            <person name="McGinnis K."/>
            <person name="Medlin L.K."/>
            <person name="Montsant A."/>
            <person name="Oudot-Le Secq M.P."/>
            <person name="Napoli C."/>
            <person name="Obornik M."/>
            <person name="Parker M.S."/>
            <person name="Petit J.L."/>
            <person name="Porcel B.M."/>
            <person name="Poulsen N."/>
            <person name="Robison M."/>
            <person name="Rychlewski L."/>
            <person name="Rynearson T.A."/>
            <person name="Schmutz J."/>
            <person name="Shapiro H."/>
            <person name="Siaut M."/>
            <person name="Stanley M."/>
            <person name="Sussman M.R."/>
            <person name="Taylor A.R."/>
            <person name="Vardi A."/>
            <person name="von Dassow P."/>
            <person name="Vyverman W."/>
            <person name="Willis A."/>
            <person name="Wyrwicz L.S."/>
            <person name="Rokhsar D.S."/>
            <person name="Weissenbach J."/>
            <person name="Armbrust E.V."/>
            <person name="Green B.R."/>
            <person name="Van de Peer Y."/>
            <person name="Grigoriev I.V."/>
        </authorList>
    </citation>
    <scope>NUCLEOTIDE SEQUENCE [LARGE SCALE GENOMIC DNA]</scope>
    <source>
        <strain evidence="4 5">CCMP1335</strain>
    </source>
</reference>
<dbReference type="Pfam" id="PF00596">
    <property type="entry name" value="Aldolase_II"/>
    <property type="match status" value="1"/>
</dbReference>
<dbReference type="InterPro" id="IPR036409">
    <property type="entry name" value="Aldolase_II/adducin_N_sf"/>
</dbReference>
<dbReference type="KEGG" id="tps:THAPSDRAFT_261924"/>
<evidence type="ECO:0000259" key="3">
    <source>
        <dbReference type="SMART" id="SM01007"/>
    </source>
</evidence>
<dbReference type="HOGENOM" id="CLU_006033_3_4_1"/>
<dbReference type="EMBL" id="CM000640">
    <property type="protein sequence ID" value="EED94455.1"/>
    <property type="molecule type" value="Genomic_DNA"/>
</dbReference>
<keyword evidence="1" id="KW-0479">Metal-binding</keyword>
<dbReference type="Gene3D" id="3.40.225.10">
    <property type="entry name" value="Class II aldolase/adducin N-terminal domain"/>
    <property type="match status" value="1"/>
</dbReference>
<dbReference type="SUPFAM" id="SSF53639">
    <property type="entry name" value="AraD/HMP-PK domain-like"/>
    <property type="match status" value="1"/>
</dbReference>
<name>B8BYY4_THAPS</name>
<dbReference type="InParanoid" id="B8BYY4"/>
<feature type="non-terminal residue" evidence="4">
    <location>
        <position position="1"/>
    </location>
</feature>
<evidence type="ECO:0000256" key="2">
    <source>
        <dbReference type="ARBA" id="ARBA00023239"/>
    </source>
</evidence>
<sequence>MARLYSHRLTTTTGGNLSLMDDDGVMYITPSGGDKAVIDPKNIAYRYPNTEIFEGPLPPSMEWPLHTKVYEVRDRKECRAVLHAHSLNLYPSILFSYDSSDPDKGVPDTRCLIGAWSACGRVALAPYALPGSEELADGVAAAFRAGANCVVLQNHGVVTCGKTVQQAFDRFVTIEHLAQSIIHATVLGTPKPLP</sequence>
<dbReference type="PANTHER" id="PTHR22789:SF0">
    <property type="entry name" value="3-OXO-TETRONATE 4-PHOSPHATE DECARBOXYLASE-RELATED"/>
    <property type="match status" value="1"/>
</dbReference>
<dbReference type="InterPro" id="IPR050197">
    <property type="entry name" value="Aldolase_class_II_sugar_metab"/>
</dbReference>
<dbReference type="GeneID" id="7452067"/>
<dbReference type="GO" id="GO:0046872">
    <property type="term" value="F:metal ion binding"/>
    <property type="evidence" value="ECO:0007669"/>
    <property type="project" value="UniProtKB-KW"/>
</dbReference>
<evidence type="ECO:0000256" key="1">
    <source>
        <dbReference type="ARBA" id="ARBA00022723"/>
    </source>
</evidence>
<dbReference type="GO" id="GO:0019323">
    <property type="term" value="P:pentose catabolic process"/>
    <property type="evidence" value="ECO:0000318"/>
    <property type="project" value="GO_Central"/>
</dbReference>
<dbReference type="SMART" id="SM01007">
    <property type="entry name" value="Aldolase_II"/>
    <property type="match status" value="1"/>
</dbReference>
<proteinExistence type="predicted"/>
<evidence type="ECO:0000313" key="4">
    <source>
        <dbReference type="EMBL" id="EED94455.1"/>
    </source>
</evidence>
<feature type="domain" description="Class II aldolase/adducin N-terminal" evidence="3">
    <location>
        <begin position="1"/>
        <end position="182"/>
    </location>
</feature>
<dbReference type="InterPro" id="IPR001303">
    <property type="entry name" value="Aldolase_II/adducin_N"/>
</dbReference>
<dbReference type="Proteomes" id="UP000001449">
    <property type="component" value="Chromosome 3"/>
</dbReference>
<accession>B8BYY4</accession>
<keyword evidence="5" id="KW-1185">Reference proteome</keyword>
<dbReference type="GO" id="GO:0005829">
    <property type="term" value="C:cytosol"/>
    <property type="evidence" value="ECO:0000318"/>
    <property type="project" value="GO_Central"/>
</dbReference>
<reference evidence="4 5" key="1">
    <citation type="journal article" date="2004" name="Science">
        <title>The genome of the diatom Thalassiosira pseudonana: ecology, evolution, and metabolism.</title>
        <authorList>
            <person name="Armbrust E.V."/>
            <person name="Berges J.A."/>
            <person name="Bowler C."/>
            <person name="Green B.R."/>
            <person name="Martinez D."/>
            <person name="Putnam N.H."/>
            <person name="Zhou S."/>
            <person name="Allen A.E."/>
            <person name="Apt K.E."/>
            <person name="Bechner M."/>
            <person name="Brzezinski M.A."/>
            <person name="Chaal B.K."/>
            <person name="Chiovitti A."/>
            <person name="Davis A.K."/>
            <person name="Demarest M.S."/>
            <person name="Detter J.C."/>
            <person name="Glavina T."/>
            <person name="Goodstein D."/>
            <person name="Hadi M.Z."/>
            <person name="Hellsten U."/>
            <person name="Hildebrand M."/>
            <person name="Jenkins B.D."/>
            <person name="Jurka J."/>
            <person name="Kapitonov V.V."/>
            <person name="Kroger N."/>
            <person name="Lau W.W."/>
            <person name="Lane T.W."/>
            <person name="Larimer F.W."/>
            <person name="Lippmeier J.C."/>
            <person name="Lucas S."/>
            <person name="Medina M."/>
            <person name="Montsant A."/>
            <person name="Obornik M."/>
            <person name="Parker M.S."/>
            <person name="Palenik B."/>
            <person name="Pazour G.J."/>
            <person name="Richardson P.M."/>
            <person name="Rynearson T.A."/>
            <person name="Saito M.A."/>
            <person name="Schwartz D.C."/>
            <person name="Thamatrakoln K."/>
            <person name="Valentin K."/>
            <person name="Vardi A."/>
            <person name="Wilkerson F.P."/>
            <person name="Rokhsar D.S."/>
        </authorList>
    </citation>
    <scope>NUCLEOTIDE SEQUENCE [LARGE SCALE GENOMIC DNA]</scope>
    <source>
        <strain evidence="4 5">CCMP1335</strain>
    </source>
</reference>
<keyword evidence="2" id="KW-0456">Lyase</keyword>
<dbReference type="PANTHER" id="PTHR22789">
    <property type="entry name" value="FUCULOSE PHOSPHATE ALDOLASE"/>
    <property type="match status" value="1"/>
</dbReference>
<dbReference type="GO" id="GO:0016832">
    <property type="term" value="F:aldehyde-lyase activity"/>
    <property type="evidence" value="ECO:0000318"/>
    <property type="project" value="GO_Central"/>
</dbReference>